<keyword evidence="6" id="KW-1185">Reference proteome</keyword>
<dbReference type="Gene3D" id="3.30.420.40">
    <property type="match status" value="2"/>
</dbReference>
<accession>A0A830H4V3</accession>
<keyword evidence="3" id="KW-0418">Kinase</keyword>
<dbReference type="GO" id="GO:0019150">
    <property type="term" value="F:D-ribulokinase activity"/>
    <property type="evidence" value="ECO:0007669"/>
    <property type="project" value="TreeGrafter"/>
</dbReference>
<dbReference type="InterPro" id="IPR018485">
    <property type="entry name" value="FGGY_C"/>
</dbReference>
<dbReference type="EMBL" id="BNJQ01000002">
    <property type="protein sequence ID" value="GHP02075.1"/>
    <property type="molecule type" value="Genomic_DNA"/>
</dbReference>
<protein>
    <recommendedName>
        <fullName evidence="4">Carbohydrate kinase FGGY C-terminal domain-containing protein</fullName>
    </recommendedName>
</protein>
<evidence type="ECO:0000313" key="5">
    <source>
        <dbReference type="EMBL" id="GHP02075.1"/>
    </source>
</evidence>
<name>A0A830H4V3_9CHLO</name>
<comment type="caution">
    <text evidence="5">The sequence shown here is derived from an EMBL/GenBank/DDBJ whole genome shotgun (WGS) entry which is preliminary data.</text>
</comment>
<feature type="domain" description="Carbohydrate kinase FGGY C-terminal" evidence="4">
    <location>
        <begin position="406"/>
        <end position="525"/>
    </location>
</feature>
<dbReference type="Pfam" id="PF02782">
    <property type="entry name" value="FGGY_C"/>
    <property type="match status" value="1"/>
</dbReference>
<dbReference type="GO" id="GO:0005829">
    <property type="term" value="C:cytosol"/>
    <property type="evidence" value="ECO:0007669"/>
    <property type="project" value="TreeGrafter"/>
</dbReference>
<sequence length="547" mass="57700">MPVVGIQTHYKPQYYSRAHRQRPRPRPCPCRVSSHCWGASSRLLTFNKGKGMMMAMAATRDTDADAGEEAFYVGVDFGTSGVRATATDASGAKVAETRVGYGEEEARLVMQSEDVHGVQQTKWHAHETNDIVRGWRWALHAAIVQLPLTVRKATRAICVDGTSATALLVDAETGVSRSKVAWYCDAQPDVAVAKAREWAPEGHTSTSSTSTLAKLACFVDDGGGMSALDGTVLAHQADVVASWLHGRHGVTDWNNALKLGFDAKALSWPDWLASAPVAPLLPRTVHAPGELVAPVTEEAASLLSLPGDGRCQVCAGTTDSIAAFLALAPASGTFSVGDAVTSLGSTIAIKLVSDVAVEDAACGVYSHRLRLPSLDESSGTHRLSESAAWLASGASNAGAACLRAEVGDDATLARLTDELMARPSPLPRTGLAYYPLPRGRPGERFPVSDASKPPVYEPRPDDDATFFLGLLESLSDIEADGYAALRRLGAPAPRRILTAGGGSINAVWRQLRADRSLPVTRGGEDAVSTEASYGAARLARAGVKGAL</sequence>
<evidence type="ECO:0000256" key="3">
    <source>
        <dbReference type="ARBA" id="ARBA00022777"/>
    </source>
</evidence>
<dbReference type="PANTHER" id="PTHR10196:SF80">
    <property type="entry name" value="D-RIBULOSE KINASE"/>
    <property type="match status" value="1"/>
</dbReference>
<organism evidence="5 6">
    <name type="scientific">Pycnococcus provasolii</name>
    <dbReference type="NCBI Taxonomy" id="41880"/>
    <lineage>
        <taxon>Eukaryota</taxon>
        <taxon>Viridiplantae</taxon>
        <taxon>Chlorophyta</taxon>
        <taxon>Pseudoscourfieldiophyceae</taxon>
        <taxon>Pseudoscourfieldiales</taxon>
        <taxon>Pycnococcaceae</taxon>
        <taxon>Pycnococcus</taxon>
    </lineage>
</organism>
<gene>
    <name evidence="5" type="ORF">PPROV_000083100</name>
</gene>
<evidence type="ECO:0000256" key="2">
    <source>
        <dbReference type="ARBA" id="ARBA00022679"/>
    </source>
</evidence>
<keyword evidence="2" id="KW-0808">Transferase</keyword>
<evidence type="ECO:0000259" key="4">
    <source>
        <dbReference type="Pfam" id="PF02782"/>
    </source>
</evidence>
<dbReference type="InterPro" id="IPR043129">
    <property type="entry name" value="ATPase_NBD"/>
</dbReference>
<dbReference type="AlphaFoldDB" id="A0A830H4V3"/>
<dbReference type="GO" id="GO:0004856">
    <property type="term" value="F:D-xylulokinase activity"/>
    <property type="evidence" value="ECO:0007669"/>
    <property type="project" value="TreeGrafter"/>
</dbReference>
<reference evidence="5" key="1">
    <citation type="submission" date="2020-10" db="EMBL/GenBank/DDBJ databases">
        <title>Unveiling of a novel bifunctional photoreceptor, Dualchrome1, isolated from a cosmopolitan green alga.</title>
        <authorList>
            <person name="Suzuki S."/>
            <person name="Kawachi M."/>
        </authorList>
    </citation>
    <scope>NUCLEOTIDE SEQUENCE</scope>
    <source>
        <strain evidence="5">NIES 2893</strain>
    </source>
</reference>
<evidence type="ECO:0000313" key="6">
    <source>
        <dbReference type="Proteomes" id="UP000660262"/>
    </source>
</evidence>
<dbReference type="GO" id="GO:0005997">
    <property type="term" value="P:xylulose metabolic process"/>
    <property type="evidence" value="ECO:0007669"/>
    <property type="project" value="TreeGrafter"/>
</dbReference>
<dbReference type="PANTHER" id="PTHR10196">
    <property type="entry name" value="SUGAR KINASE"/>
    <property type="match status" value="1"/>
</dbReference>
<dbReference type="Proteomes" id="UP000660262">
    <property type="component" value="Unassembled WGS sequence"/>
</dbReference>
<evidence type="ECO:0000256" key="1">
    <source>
        <dbReference type="ARBA" id="ARBA00009156"/>
    </source>
</evidence>
<proteinExistence type="inferred from homology"/>
<dbReference type="OrthoDB" id="10262702at2759"/>
<comment type="similarity">
    <text evidence="1">Belongs to the FGGY kinase family.</text>
</comment>
<dbReference type="SUPFAM" id="SSF53067">
    <property type="entry name" value="Actin-like ATPase domain"/>
    <property type="match status" value="2"/>
</dbReference>